<dbReference type="AlphaFoldDB" id="A0A0T6BAG0"/>
<protein>
    <submittedName>
        <fullName evidence="8">Calcineurin-like phosphoesterase</fullName>
    </submittedName>
</protein>
<evidence type="ECO:0000256" key="6">
    <source>
        <dbReference type="SAM" id="SignalP"/>
    </source>
</evidence>
<dbReference type="InterPro" id="IPR029052">
    <property type="entry name" value="Metallo-depent_PP-like"/>
</dbReference>
<evidence type="ECO:0000259" key="7">
    <source>
        <dbReference type="PROSITE" id="PS50015"/>
    </source>
</evidence>
<dbReference type="SUPFAM" id="SSF56300">
    <property type="entry name" value="Metallo-dependent phosphatases"/>
    <property type="match status" value="1"/>
</dbReference>
<reference evidence="8 9" key="1">
    <citation type="submission" date="2015-09" db="EMBL/GenBank/DDBJ databases">
        <title>Draft genome of the scarab beetle Oryctes borbonicus.</title>
        <authorList>
            <person name="Meyer J.M."/>
            <person name="Markov G.V."/>
            <person name="Baskaran P."/>
            <person name="Herrmann M."/>
            <person name="Sommer R.J."/>
            <person name="Roedelsperger C."/>
        </authorList>
    </citation>
    <scope>NUCLEOTIDE SEQUENCE [LARGE SCALE GENOMIC DNA]</scope>
    <source>
        <strain evidence="8">OB123</strain>
        <tissue evidence="8">Whole animal</tissue>
    </source>
</reference>
<organism evidence="8 9">
    <name type="scientific">Oryctes borbonicus</name>
    <dbReference type="NCBI Taxonomy" id="1629725"/>
    <lineage>
        <taxon>Eukaryota</taxon>
        <taxon>Metazoa</taxon>
        <taxon>Ecdysozoa</taxon>
        <taxon>Arthropoda</taxon>
        <taxon>Hexapoda</taxon>
        <taxon>Insecta</taxon>
        <taxon>Pterygota</taxon>
        <taxon>Neoptera</taxon>
        <taxon>Endopterygota</taxon>
        <taxon>Coleoptera</taxon>
        <taxon>Polyphaga</taxon>
        <taxon>Scarabaeiformia</taxon>
        <taxon>Scarabaeidae</taxon>
        <taxon>Dynastinae</taxon>
        <taxon>Oryctes</taxon>
    </lineage>
</organism>
<keyword evidence="4" id="KW-0326">Glycosidase</keyword>
<evidence type="ECO:0000256" key="3">
    <source>
        <dbReference type="ARBA" id="ARBA00023180"/>
    </source>
</evidence>
<keyword evidence="3" id="KW-0325">Glycoprotein</keyword>
<keyword evidence="2" id="KW-1015">Disulfide bond</keyword>
<keyword evidence="6" id="KW-0732">Signal</keyword>
<proteinExistence type="predicted"/>
<accession>A0A0T6BAG0</accession>
<keyword evidence="9" id="KW-1185">Reference proteome</keyword>
<dbReference type="PANTHER" id="PTHR10340">
    <property type="entry name" value="SPHINGOMYELIN PHOSPHODIESTERASE"/>
    <property type="match status" value="1"/>
</dbReference>
<evidence type="ECO:0000256" key="2">
    <source>
        <dbReference type="ARBA" id="ARBA00023157"/>
    </source>
</evidence>
<dbReference type="PANTHER" id="PTHR10340:SF57">
    <property type="entry name" value="METALLOPHOS DOMAIN-CONTAINING PROTEIN"/>
    <property type="match status" value="1"/>
</dbReference>
<evidence type="ECO:0000313" key="8">
    <source>
        <dbReference type="EMBL" id="KRT84324.1"/>
    </source>
</evidence>
<feature type="signal peptide" evidence="6">
    <location>
        <begin position="1"/>
        <end position="18"/>
    </location>
</feature>
<dbReference type="OrthoDB" id="282973at2759"/>
<dbReference type="InterPro" id="IPR004843">
    <property type="entry name" value="Calcineurin-like_PHP"/>
</dbReference>
<evidence type="ECO:0000256" key="4">
    <source>
        <dbReference type="ARBA" id="ARBA00023295"/>
    </source>
</evidence>
<feature type="domain" description="Saposin B-type" evidence="7">
    <location>
        <begin position="32"/>
        <end position="115"/>
    </location>
</feature>
<evidence type="ECO:0000313" key="9">
    <source>
        <dbReference type="Proteomes" id="UP000051574"/>
    </source>
</evidence>
<dbReference type="SUPFAM" id="SSF47862">
    <property type="entry name" value="Saposin"/>
    <property type="match status" value="1"/>
</dbReference>
<comment type="caution">
    <text evidence="8">The sequence shown here is derived from an EMBL/GenBank/DDBJ whole genome shotgun (WGS) entry which is preliminary data.</text>
</comment>
<gene>
    <name evidence="8" type="ORF">AMK59_2561</name>
</gene>
<dbReference type="Pfam" id="PF00149">
    <property type="entry name" value="Metallophos"/>
    <property type="match status" value="1"/>
</dbReference>
<keyword evidence="1" id="KW-0378">Hydrolase</keyword>
<dbReference type="GO" id="GO:0004767">
    <property type="term" value="F:sphingomyelin phosphodiesterase activity"/>
    <property type="evidence" value="ECO:0007669"/>
    <property type="project" value="UniProtKB-EC"/>
</dbReference>
<evidence type="ECO:0000256" key="1">
    <source>
        <dbReference type="ARBA" id="ARBA00022801"/>
    </source>
</evidence>
<evidence type="ECO:0000256" key="5">
    <source>
        <dbReference type="ARBA" id="ARBA00047268"/>
    </source>
</evidence>
<feature type="chain" id="PRO_5006668515" evidence="6">
    <location>
        <begin position="19"/>
        <end position="272"/>
    </location>
</feature>
<dbReference type="PROSITE" id="PS50015">
    <property type="entry name" value="SAP_B"/>
    <property type="match status" value="1"/>
</dbReference>
<dbReference type="EMBL" id="LJIG01002616">
    <property type="protein sequence ID" value="KRT84324.1"/>
    <property type="molecule type" value="Genomic_DNA"/>
</dbReference>
<dbReference type="GO" id="GO:0016798">
    <property type="term" value="F:hydrolase activity, acting on glycosyl bonds"/>
    <property type="evidence" value="ECO:0007669"/>
    <property type="project" value="UniProtKB-KW"/>
</dbReference>
<dbReference type="InterPro" id="IPR008139">
    <property type="entry name" value="SaposinB_dom"/>
</dbReference>
<dbReference type="Proteomes" id="UP000051574">
    <property type="component" value="Unassembled WGS sequence"/>
</dbReference>
<comment type="catalytic activity">
    <reaction evidence="5">
        <text>a sphingomyelin + H2O = phosphocholine + an N-acylsphing-4-enine + H(+)</text>
        <dbReference type="Rhea" id="RHEA:19253"/>
        <dbReference type="ChEBI" id="CHEBI:15377"/>
        <dbReference type="ChEBI" id="CHEBI:15378"/>
        <dbReference type="ChEBI" id="CHEBI:17636"/>
        <dbReference type="ChEBI" id="CHEBI:52639"/>
        <dbReference type="ChEBI" id="CHEBI:295975"/>
        <dbReference type="EC" id="3.1.4.12"/>
    </reaction>
    <physiologicalReaction direction="left-to-right" evidence="5">
        <dbReference type="Rhea" id="RHEA:19254"/>
    </physiologicalReaction>
</comment>
<dbReference type="InterPro" id="IPR011001">
    <property type="entry name" value="Saposin-like"/>
</dbReference>
<name>A0A0T6BAG0_9SCAR</name>
<sequence>MSSKYLLVILLLWLSTLCDKTGINFAAGQEAESAQCYGCRLGAKAVKFLIKSLSLSPNQISFVGRYICAAFDNDVGVCEEVIREQAKIIHHIIQANIETSASHVCQLMHSCRIYTDWSINIPERRFINKTNKFTAVAKPFRVLHLTDIHYDELYTTGSASKCNKFLCCQGDNKVRSLYEDIAGYWGSWGKCDAPHNLVMETFKHIQENPVRFKYAYFTGDVVSHRIWNTSIEGNIKIINGIFYEMKRAFPGVKIFPTLGNHETHPVNLKLSG</sequence>